<reference evidence="2 3" key="1">
    <citation type="journal article" date="2012" name="Stand. Genomic Sci.">
        <title>Genome sequence of the soil bacterium Saccharomonospora azurea type strain (NA-128(T)).</title>
        <authorList>
            <person name="Klenk H.P."/>
            <person name="Held B."/>
            <person name="Lucas S."/>
            <person name="Lapidus A."/>
            <person name="Copeland A."/>
            <person name="Hammon N."/>
            <person name="Pitluck S."/>
            <person name="Goodwin L.A."/>
            <person name="Han C."/>
            <person name="Tapia R."/>
            <person name="Brambilla E.M."/>
            <person name="Potter G."/>
            <person name="Land M."/>
            <person name="Ivanova N."/>
            <person name="Rohde M."/>
            <person name="Goker M."/>
            <person name="Detter J.C."/>
            <person name="Kyrpides N.C."/>
            <person name="Woyke T."/>
        </authorList>
    </citation>
    <scope>NUCLEOTIDE SEQUENCE [LARGE SCALE GENOMIC DNA]</scope>
    <source>
        <strain evidence="2 3">NA-128</strain>
    </source>
</reference>
<proteinExistence type="predicted"/>
<keyword evidence="3" id="KW-1185">Reference proteome</keyword>
<feature type="region of interest" description="Disordered" evidence="1">
    <location>
        <begin position="1"/>
        <end position="30"/>
    </location>
</feature>
<dbReference type="Proteomes" id="UP000004705">
    <property type="component" value="Chromosome"/>
</dbReference>
<gene>
    <name evidence="2" type="ORF">SacazDRAFT_00953</name>
</gene>
<evidence type="ECO:0000313" key="2">
    <source>
        <dbReference type="EMBL" id="EHY87900.1"/>
    </source>
</evidence>
<dbReference type="EMBL" id="CM001466">
    <property type="protein sequence ID" value="EHY87900.1"/>
    <property type="molecule type" value="Genomic_DNA"/>
</dbReference>
<name>H8GDQ5_9PSEU</name>
<protein>
    <submittedName>
        <fullName evidence="2">Uncharacterized protein</fullName>
    </submittedName>
</protein>
<dbReference type="OrthoDB" id="3556710at2"/>
<sequence length="90" mass="9923">MPDDVPGNLPDDSPDDAAPPPETLATVPWQRWPEALRRSGYEVLAHLGAGHPQNALEVVDELLTDLLARRESLADSANRRFEPSTDDRNP</sequence>
<evidence type="ECO:0000256" key="1">
    <source>
        <dbReference type="SAM" id="MobiDB-lite"/>
    </source>
</evidence>
<evidence type="ECO:0000313" key="3">
    <source>
        <dbReference type="Proteomes" id="UP000004705"/>
    </source>
</evidence>
<dbReference type="AlphaFoldDB" id="H8GDQ5"/>
<accession>H8GDQ5</accession>
<organism evidence="2 3">
    <name type="scientific">Saccharomonospora azurea NA-128</name>
    <dbReference type="NCBI Taxonomy" id="882081"/>
    <lineage>
        <taxon>Bacteria</taxon>
        <taxon>Bacillati</taxon>
        <taxon>Actinomycetota</taxon>
        <taxon>Actinomycetes</taxon>
        <taxon>Pseudonocardiales</taxon>
        <taxon>Pseudonocardiaceae</taxon>
        <taxon>Saccharomonospora</taxon>
    </lineage>
</organism>
<dbReference type="HOGENOM" id="CLU_2619904_0_0_11"/>
<dbReference type="RefSeq" id="WP_005439148.1">
    <property type="nucleotide sequence ID" value="NZ_CM001466.1"/>
</dbReference>